<name>A0A239NBI3_9ACTN</name>
<evidence type="ECO:0000313" key="3">
    <source>
        <dbReference type="Proteomes" id="UP000198362"/>
    </source>
</evidence>
<gene>
    <name evidence="2" type="ORF">SAMN05421812_10833</name>
</gene>
<dbReference type="InterPro" id="IPR001387">
    <property type="entry name" value="Cro/C1-type_HTH"/>
</dbReference>
<dbReference type="SMART" id="SM00530">
    <property type="entry name" value="HTH_XRE"/>
    <property type="match status" value="1"/>
</dbReference>
<organism evidence="2 3">
    <name type="scientific">Asanoa hainanensis</name>
    <dbReference type="NCBI Taxonomy" id="560556"/>
    <lineage>
        <taxon>Bacteria</taxon>
        <taxon>Bacillati</taxon>
        <taxon>Actinomycetota</taxon>
        <taxon>Actinomycetes</taxon>
        <taxon>Micromonosporales</taxon>
        <taxon>Micromonosporaceae</taxon>
        <taxon>Asanoa</taxon>
    </lineage>
</organism>
<evidence type="ECO:0000313" key="2">
    <source>
        <dbReference type="EMBL" id="SNT51539.1"/>
    </source>
</evidence>
<sequence length="446" mass="48046">MTTEKNWLDLPEARRAIAASDFGTLLRVARTAKSWTLAEAGRRCGYSAATLSRIERGRQPLLDVALLRRLCGVFDIPPEHFGLATRAESVALPVPIDRVRGRTAQADGEGAVRRRDLLGGVVGVAGFGLSDGAAASLRPQVLRPDDLLLGTPLDGATVGPAELRAALTAARSDFVACRFQQLSARLPRLIAQARTNRDRAGSDNTALASTQLAQAYGIATALLLKLHDDVLAWSSADRGLQAAQASGDPVTLAEASRLTATVMRRTPHRDGAQQFVLTAAERLERDTGLSDQRESAMYVRLLSAAAYTAALHDKRDAAWALLREADEATERTGGPQALALDLAVYRVSVARVLGDFGSAVDFAKRVDPTRIKIPERRARYWEDTALACFGRGRPSAAFQALQIAERDTPQEVRFRPWAQQLVGDLLSGDTRGALPGIREFAARVGA</sequence>
<dbReference type="AlphaFoldDB" id="A0A239NBI3"/>
<reference evidence="2 3" key="1">
    <citation type="submission" date="2017-06" db="EMBL/GenBank/DDBJ databases">
        <authorList>
            <person name="Kim H.J."/>
            <person name="Triplett B.A."/>
        </authorList>
    </citation>
    <scope>NUCLEOTIDE SEQUENCE [LARGE SCALE GENOMIC DNA]</scope>
    <source>
        <strain evidence="2 3">CGMCC 4.5593</strain>
    </source>
</reference>
<dbReference type="PROSITE" id="PS50943">
    <property type="entry name" value="HTH_CROC1"/>
    <property type="match status" value="1"/>
</dbReference>
<feature type="domain" description="HTH cro/C1-type" evidence="1">
    <location>
        <begin position="26"/>
        <end position="81"/>
    </location>
</feature>
<dbReference type="OrthoDB" id="3865941at2"/>
<dbReference type="Gene3D" id="1.10.260.40">
    <property type="entry name" value="lambda repressor-like DNA-binding domains"/>
    <property type="match status" value="1"/>
</dbReference>
<dbReference type="CDD" id="cd00093">
    <property type="entry name" value="HTH_XRE"/>
    <property type="match status" value="1"/>
</dbReference>
<protein>
    <submittedName>
        <fullName evidence="2">Transcriptional regulator, contains XRE-family HTH domain</fullName>
    </submittedName>
</protein>
<evidence type="ECO:0000259" key="1">
    <source>
        <dbReference type="PROSITE" id="PS50943"/>
    </source>
</evidence>
<dbReference type="EMBL" id="FZPH01000008">
    <property type="protein sequence ID" value="SNT51539.1"/>
    <property type="molecule type" value="Genomic_DNA"/>
</dbReference>
<dbReference type="RefSeq" id="WP_089251142.1">
    <property type="nucleotide sequence ID" value="NZ_FZPH01000008.1"/>
</dbReference>
<accession>A0A239NBI3</accession>
<dbReference type="Proteomes" id="UP000198362">
    <property type="component" value="Unassembled WGS sequence"/>
</dbReference>
<keyword evidence="3" id="KW-1185">Reference proteome</keyword>
<dbReference type="SUPFAM" id="SSF47413">
    <property type="entry name" value="lambda repressor-like DNA-binding domains"/>
    <property type="match status" value="1"/>
</dbReference>
<dbReference type="InterPro" id="IPR010982">
    <property type="entry name" value="Lambda_DNA-bd_dom_sf"/>
</dbReference>
<dbReference type="GO" id="GO:0003677">
    <property type="term" value="F:DNA binding"/>
    <property type="evidence" value="ECO:0007669"/>
    <property type="project" value="InterPro"/>
</dbReference>
<dbReference type="Pfam" id="PF13560">
    <property type="entry name" value="HTH_31"/>
    <property type="match status" value="1"/>
</dbReference>
<proteinExistence type="predicted"/>